<dbReference type="EMBL" id="ATBP01000163">
    <property type="protein sequence ID" value="ETR72291.1"/>
    <property type="molecule type" value="Genomic_DNA"/>
</dbReference>
<evidence type="ECO:0000256" key="1">
    <source>
        <dbReference type="ARBA" id="ARBA00022729"/>
    </source>
</evidence>
<keyword evidence="3" id="KW-0449">Lipoprotein</keyword>
<dbReference type="PANTHER" id="PTHR35869">
    <property type="entry name" value="OUTER-MEMBRANE LIPOPROTEIN CARRIER PROTEIN"/>
    <property type="match status" value="1"/>
</dbReference>
<dbReference type="Proteomes" id="UP000189670">
    <property type="component" value="Unassembled WGS sequence"/>
</dbReference>
<comment type="caution">
    <text evidence="3">The sequence shown here is derived from an EMBL/GenBank/DDBJ whole genome shotgun (WGS) entry which is preliminary data.</text>
</comment>
<dbReference type="InterPro" id="IPR029046">
    <property type="entry name" value="LolA/LolB/LppX"/>
</dbReference>
<proteinExistence type="predicted"/>
<protein>
    <submittedName>
        <fullName evidence="3">Outer membrane lipoprotein carrier protein</fullName>
    </submittedName>
</protein>
<sequence>MKQLTAVTTAIVFVMMFICINASAVDQMDLDQAITIIEKRYQQASFSADFLQESTLKAMDMTDTAMGHALFKWPGMMHWTYEKPEKQLIITNGDDLWIYRPSDHQVMVGKSPDYFGRGKGGSFLTDIALLRESFKISWAQKNDSNQPTPKDPNKVMLLVPQKKHPDFEKLYLVFHPKTGDIVEIVTLNAYQDRTRIQFLNVTFNQSFKDKAFTFAIPDGTDVVHLEQ</sequence>
<dbReference type="InterPro" id="IPR004564">
    <property type="entry name" value="OM_lipoprot_carrier_LolA-like"/>
</dbReference>
<evidence type="ECO:0000313" key="3">
    <source>
        <dbReference type="EMBL" id="ETR72291.1"/>
    </source>
</evidence>
<name>A0A1V1PBR5_9BACT</name>
<gene>
    <name evidence="3" type="ORF">OMM_01817</name>
</gene>
<dbReference type="Gene3D" id="2.50.20.10">
    <property type="entry name" value="Lipoprotein localisation LolA/LolB/LppX"/>
    <property type="match status" value="1"/>
</dbReference>
<reference evidence="4" key="1">
    <citation type="submission" date="2012-11" db="EMBL/GenBank/DDBJ databases">
        <authorList>
            <person name="Lucero-Rivera Y.E."/>
            <person name="Tovar-Ramirez D."/>
        </authorList>
    </citation>
    <scope>NUCLEOTIDE SEQUENCE [LARGE SCALE GENOMIC DNA]</scope>
    <source>
        <strain evidence="4">Araruama</strain>
    </source>
</reference>
<dbReference type="PANTHER" id="PTHR35869:SF1">
    <property type="entry name" value="OUTER-MEMBRANE LIPOPROTEIN CARRIER PROTEIN"/>
    <property type="match status" value="1"/>
</dbReference>
<feature type="chain" id="PRO_5010712914" evidence="2">
    <location>
        <begin position="25"/>
        <end position="227"/>
    </location>
</feature>
<organism evidence="3 4">
    <name type="scientific">Candidatus Magnetoglobus multicellularis str. Araruama</name>
    <dbReference type="NCBI Taxonomy" id="890399"/>
    <lineage>
        <taxon>Bacteria</taxon>
        <taxon>Pseudomonadati</taxon>
        <taxon>Thermodesulfobacteriota</taxon>
        <taxon>Desulfobacteria</taxon>
        <taxon>Desulfobacterales</taxon>
        <taxon>Desulfobacteraceae</taxon>
        <taxon>Candidatus Magnetoglobus</taxon>
    </lineage>
</organism>
<accession>A0A1V1PBR5</accession>
<evidence type="ECO:0000256" key="2">
    <source>
        <dbReference type="SAM" id="SignalP"/>
    </source>
</evidence>
<dbReference type="AlphaFoldDB" id="A0A1V1PBR5"/>
<dbReference type="CDD" id="cd16325">
    <property type="entry name" value="LolA"/>
    <property type="match status" value="1"/>
</dbReference>
<keyword evidence="1 2" id="KW-0732">Signal</keyword>
<dbReference type="Pfam" id="PF03548">
    <property type="entry name" value="LolA"/>
    <property type="match status" value="1"/>
</dbReference>
<evidence type="ECO:0000313" key="4">
    <source>
        <dbReference type="Proteomes" id="UP000189670"/>
    </source>
</evidence>
<feature type="signal peptide" evidence="2">
    <location>
        <begin position="1"/>
        <end position="24"/>
    </location>
</feature>
<dbReference type="SUPFAM" id="SSF89392">
    <property type="entry name" value="Prokaryotic lipoproteins and lipoprotein localization factors"/>
    <property type="match status" value="1"/>
</dbReference>